<evidence type="ECO:0000313" key="2">
    <source>
        <dbReference type="Proteomes" id="UP000824540"/>
    </source>
</evidence>
<dbReference type="OrthoDB" id="8962836at2759"/>
<evidence type="ECO:0000313" key="1">
    <source>
        <dbReference type="EMBL" id="KAG9344398.1"/>
    </source>
</evidence>
<dbReference type="AlphaFoldDB" id="A0A8T2P491"/>
<name>A0A8T2P491_9TELE</name>
<accession>A0A8T2P491</accession>
<reference evidence="1" key="1">
    <citation type="thesis" date="2021" institute="BYU ScholarsArchive" country="Provo, UT, USA">
        <title>Applications of and Algorithms for Genome Assembly and Genomic Analyses with an Emphasis on Marine Teleosts.</title>
        <authorList>
            <person name="Pickett B.D."/>
        </authorList>
    </citation>
    <scope>NUCLEOTIDE SEQUENCE</scope>
    <source>
        <strain evidence="1">HI-2016</strain>
    </source>
</reference>
<comment type="caution">
    <text evidence="1">The sequence shown here is derived from an EMBL/GenBank/DDBJ whole genome shotgun (WGS) entry which is preliminary data.</text>
</comment>
<gene>
    <name evidence="1" type="ORF">JZ751_011068</name>
</gene>
<dbReference type="EMBL" id="JAFBMS010000020">
    <property type="protein sequence ID" value="KAG9344398.1"/>
    <property type="molecule type" value="Genomic_DNA"/>
</dbReference>
<organism evidence="1 2">
    <name type="scientific">Albula glossodonta</name>
    <name type="common">roundjaw bonefish</name>
    <dbReference type="NCBI Taxonomy" id="121402"/>
    <lineage>
        <taxon>Eukaryota</taxon>
        <taxon>Metazoa</taxon>
        <taxon>Chordata</taxon>
        <taxon>Craniata</taxon>
        <taxon>Vertebrata</taxon>
        <taxon>Euteleostomi</taxon>
        <taxon>Actinopterygii</taxon>
        <taxon>Neopterygii</taxon>
        <taxon>Teleostei</taxon>
        <taxon>Albuliformes</taxon>
        <taxon>Albulidae</taxon>
        <taxon>Albula</taxon>
    </lineage>
</organism>
<sequence length="82" mass="8950">MEKFNKLTAPASEKLRQLQKMVEGIKKNDGSIMNRLKSSDCSGQLGHQSAACRLQLHQCAGYTFLQLTAVVDCSEGCGPFAM</sequence>
<keyword evidence="2" id="KW-1185">Reference proteome</keyword>
<proteinExistence type="predicted"/>
<dbReference type="Proteomes" id="UP000824540">
    <property type="component" value="Unassembled WGS sequence"/>
</dbReference>
<protein>
    <submittedName>
        <fullName evidence="1">Uncharacterized protein</fullName>
    </submittedName>
</protein>